<dbReference type="KEGG" id="aori:SD37_12065"/>
<dbReference type="eggNOG" id="COG2513">
    <property type="taxonomic scope" value="Bacteria"/>
</dbReference>
<name>A0A193BVQ3_AMYOR</name>
<evidence type="ECO:0000313" key="1">
    <source>
        <dbReference type="EMBL" id="ANN16311.1"/>
    </source>
</evidence>
<dbReference type="CDD" id="cd00377">
    <property type="entry name" value="ICL_PEPM"/>
    <property type="match status" value="1"/>
</dbReference>
<organism evidence="1 2">
    <name type="scientific">Amycolatopsis orientalis</name>
    <name type="common">Nocardia orientalis</name>
    <dbReference type="NCBI Taxonomy" id="31958"/>
    <lineage>
        <taxon>Bacteria</taxon>
        <taxon>Bacillati</taxon>
        <taxon>Actinomycetota</taxon>
        <taxon>Actinomycetes</taxon>
        <taxon>Pseudonocardiales</taxon>
        <taxon>Pseudonocardiaceae</taxon>
        <taxon>Amycolatopsis</taxon>
    </lineage>
</organism>
<dbReference type="PANTHER" id="PTHR42905:SF16">
    <property type="entry name" value="CARBOXYPHOSPHONOENOLPYRUVATE PHOSPHONOMUTASE-LIKE PROTEIN (AFU_ORTHOLOGUE AFUA_5G07230)"/>
    <property type="match status" value="1"/>
</dbReference>
<dbReference type="InterPro" id="IPR040442">
    <property type="entry name" value="Pyrv_kinase-like_dom_sf"/>
</dbReference>
<dbReference type="Proteomes" id="UP000093695">
    <property type="component" value="Chromosome"/>
</dbReference>
<protein>
    <submittedName>
        <fullName evidence="1">Phosphonomutase</fullName>
    </submittedName>
</protein>
<proteinExistence type="predicted"/>
<sequence length="253" mass="25714">MTAFAALHVPGSPLLLPNVWEFGAAAFLAAQGFPALGTTSLGVSAAEGEPDGAPSSRDATVRLAARLTGLDALISVDLADGFSDDPGEVGALAAELAEAGVAGINLEDALGDPVRHAAKIAAAKERAPGLFVNARTDTHWLGEPDIEAAIGRCQSYVDAGADGVFVPGLAAPADVERLVEAAGVPVNLLFLPGRVTVAGLAGLGVARISLGSLPYRMALAATLRTVEAVRDGGELPLTPPSYDEVVRLLPDFH</sequence>
<dbReference type="STRING" id="31958.SD37_12065"/>
<dbReference type="InterPro" id="IPR015813">
    <property type="entry name" value="Pyrv/PenolPyrv_kinase-like_dom"/>
</dbReference>
<reference evidence="1 2" key="1">
    <citation type="journal article" date="2015" name="Genome Announc.">
        <title>Draft Genome Sequence of Norvancomycin-Producing Strain Amycolatopsis orientalis CPCC200066.</title>
        <authorList>
            <person name="Lei X."/>
            <person name="Yuan F."/>
            <person name="Shi Y."/>
            <person name="Li X."/>
            <person name="Wang L."/>
            <person name="Hong B."/>
        </authorList>
    </citation>
    <scope>NUCLEOTIDE SEQUENCE [LARGE SCALE GENOMIC DNA]</scope>
    <source>
        <strain evidence="1 2">B-37</strain>
    </source>
</reference>
<dbReference type="GO" id="GO:0003824">
    <property type="term" value="F:catalytic activity"/>
    <property type="evidence" value="ECO:0007669"/>
    <property type="project" value="InterPro"/>
</dbReference>
<accession>A0A193BVQ3</accession>
<evidence type="ECO:0000313" key="2">
    <source>
        <dbReference type="Proteomes" id="UP000093695"/>
    </source>
</evidence>
<dbReference type="SUPFAM" id="SSF51621">
    <property type="entry name" value="Phosphoenolpyruvate/pyruvate domain"/>
    <property type="match status" value="1"/>
</dbReference>
<dbReference type="RefSeq" id="WP_044854115.1">
    <property type="nucleotide sequence ID" value="NZ_CP016174.1"/>
</dbReference>
<dbReference type="EMBL" id="CP016174">
    <property type="protein sequence ID" value="ANN16311.1"/>
    <property type="molecule type" value="Genomic_DNA"/>
</dbReference>
<gene>
    <name evidence="1" type="ORF">SD37_12065</name>
</gene>
<dbReference type="Pfam" id="PF13714">
    <property type="entry name" value="PEP_mutase"/>
    <property type="match status" value="1"/>
</dbReference>
<dbReference type="InterPro" id="IPR039556">
    <property type="entry name" value="ICL/PEPM"/>
</dbReference>
<keyword evidence="2" id="KW-1185">Reference proteome</keyword>
<dbReference type="Gene3D" id="3.20.20.60">
    <property type="entry name" value="Phosphoenolpyruvate-binding domains"/>
    <property type="match status" value="1"/>
</dbReference>
<dbReference type="PANTHER" id="PTHR42905">
    <property type="entry name" value="PHOSPHOENOLPYRUVATE CARBOXYLASE"/>
    <property type="match status" value="1"/>
</dbReference>
<dbReference type="AlphaFoldDB" id="A0A193BVQ3"/>